<dbReference type="OrthoDB" id="195502at2"/>
<gene>
    <name evidence="2" type="ORF">SAMN04515674_102435</name>
</gene>
<dbReference type="EMBL" id="FOXH01000002">
    <property type="protein sequence ID" value="SFP32422.1"/>
    <property type="molecule type" value="Genomic_DNA"/>
</dbReference>
<keyword evidence="1" id="KW-0812">Transmembrane</keyword>
<name>A0A1I5PE71_9BACT</name>
<feature type="transmembrane region" description="Helical" evidence="1">
    <location>
        <begin position="156"/>
        <end position="175"/>
    </location>
</feature>
<evidence type="ECO:0000256" key="1">
    <source>
        <dbReference type="SAM" id="Phobius"/>
    </source>
</evidence>
<proteinExistence type="predicted"/>
<keyword evidence="3" id="KW-1185">Reference proteome</keyword>
<evidence type="ECO:0000313" key="2">
    <source>
        <dbReference type="EMBL" id="SFP32422.1"/>
    </source>
</evidence>
<feature type="transmembrane region" description="Helical" evidence="1">
    <location>
        <begin position="181"/>
        <end position="201"/>
    </location>
</feature>
<dbReference type="STRING" id="1079859.SAMN04515674_102435"/>
<dbReference type="Proteomes" id="UP000199306">
    <property type="component" value="Unassembled WGS sequence"/>
</dbReference>
<keyword evidence="1" id="KW-0472">Membrane</keyword>
<evidence type="ECO:0000313" key="3">
    <source>
        <dbReference type="Proteomes" id="UP000199306"/>
    </source>
</evidence>
<dbReference type="AlphaFoldDB" id="A0A1I5PE71"/>
<accession>A0A1I5PE71</accession>
<protein>
    <submittedName>
        <fullName evidence="2">Uncharacterized membrane protein</fullName>
    </submittedName>
</protein>
<dbReference type="Pfam" id="PF10067">
    <property type="entry name" value="DUF2306"/>
    <property type="match status" value="1"/>
</dbReference>
<organism evidence="2 3">
    <name type="scientific">Pseudarcicella hirudinis</name>
    <dbReference type="NCBI Taxonomy" id="1079859"/>
    <lineage>
        <taxon>Bacteria</taxon>
        <taxon>Pseudomonadati</taxon>
        <taxon>Bacteroidota</taxon>
        <taxon>Cytophagia</taxon>
        <taxon>Cytophagales</taxon>
        <taxon>Flectobacillaceae</taxon>
        <taxon>Pseudarcicella</taxon>
    </lineage>
</organism>
<feature type="transmembrane region" description="Helical" evidence="1">
    <location>
        <begin position="12"/>
        <end position="38"/>
    </location>
</feature>
<feature type="transmembrane region" description="Helical" evidence="1">
    <location>
        <begin position="50"/>
        <end position="71"/>
    </location>
</feature>
<dbReference type="RefSeq" id="WP_092013265.1">
    <property type="nucleotide sequence ID" value="NZ_FOXH01000002.1"/>
</dbReference>
<feature type="transmembrane region" description="Helical" evidence="1">
    <location>
        <begin position="91"/>
        <end position="108"/>
    </location>
</feature>
<dbReference type="InterPro" id="IPR018750">
    <property type="entry name" value="DUF2306_membrane"/>
</dbReference>
<keyword evidence="1" id="KW-1133">Transmembrane helix</keyword>
<sequence length="212" mass="24240">MNQNLRNFSSGLLFFLAIAIAIYGMSFFSFSVISINFLKTKEAAILKDGFWHFCFFYHIFCGSIALLSGVFQFSARLREKYTAFHRTLGKIYVLAILTGSPAAFYAAIYANTGWVAGSGFSLLAIFWFITTLFAFLTIRKKQINAHREWMTRSYALTLAAVSLRIILPSELFFLHLNFSTAYQIVAWACWIPNLLFAEWLIRSKSERDHSLA</sequence>
<feature type="transmembrane region" description="Helical" evidence="1">
    <location>
        <begin position="114"/>
        <end position="136"/>
    </location>
</feature>
<reference evidence="2 3" key="1">
    <citation type="submission" date="2016-10" db="EMBL/GenBank/DDBJ databases">
        <authorList>
            <person name="de Groot N.N."/>
        </authorList>
    </citation>
    <scope>NUCLEOTIDE SEQUENCE [LARGE SCALE GENOMIC DNA]</scope>
    <source>
        <strain evidence="3">E92,LMG 26720,CCM 7988</strain>
    </source>
</reference>